<keyword evidence="15" id="KW-1185">Reference proteome</keyword>
<comment type="similarity">
    <text evidence="3 11">Belongs to the ketopantoate reductase family.</text>
</comment>
<dbReference type="InterPro" id="IPR003710">
    <property type="entry name" value="ApbA"/>
</dbReference>
<evidence type="ECO:0000256" key="1">
    <source>
        <dbReference type="ARBA" id="ARBA00002919"/>
    </source>
</evidence>
<evidence type="ECO:0000256" key="8">
    <source>
        <dbReference type="ARBA" id="ARBA00023002"/>
    </source>
</evidence>
<dbReference type="RefSeq" id="WP_131172034.1">
    <property type="nucleotide sequence ID" value="NZ_FXTL01000007.1"/>
</dbReference>
<accession>A0A4Q9KL62</accession>
<dbReference type="EC" id="1.1.1.169" evidence="4 11"/>
<protein>
    <recommendedName>
        <fullName evidence="5 11">2-dehydropantoate 2-reductase</fullName>
        <ecNumber evidence="4 11">1.1.1.169</ecNumber>
    </recommendedName>
    <alternativeName>
        <fullName evidence="9 11">Ketopantoate reductase</fullName>
    </alternativeName>
</protein>
<comment type="caution">
    <text evidence="14">The sequence shown here is derived from an EMBL/GenBank/DDBJ whole genome shotgun (WGS) entry which is preliminary data.</text>
</comment>
<dbReference type="Pfam" id="PF02558">
    <property type="entry name" value="ApbA"/>
    <property type="match status" value="1"/>
</dbReference>
<dbReference type="InterPro" id="IPR013752">
    <property type="entry name" value="KPA_reductase"/>
</dbReference>
<feature type="domain" description="Ketopantoate reductase N-terminal" evidence="12">
    <location>
        <begin position="3"/>
        <end position="141"/>
    </location>
</feature>
<evidence type="ECO:0000313" key="14">
    <source>
        <dbReference type="EMBL" id="TBT94945.1"/>
    </source>
</evidence>
<evidence type="ECO:0000256" key="3">
    <source>
        <dbReference type="ARBA" id="ARBA00007870"/>
    </source>
</evidence>
<dbReference type="GO" id="GO:0050661">
    <property type="term" value="F:NADP binding"/>
    <property type="evidence" value="ECO:0007669"/>
    <property type="project" value="TreeGrafter"/>
</dbReference>
<dbReference type="SUPFAM" id="SSF48179">
    <property type="entry name" value="6-phosphogluconate dehydrogenase C-terminal domain-like"/>
    <property type="match status" value="1"/>
</dbReference>
<dbReference type="AlphaFoldDB" id="A0A4Q9KL62"/>
<dbReference type="SUPFAM" id="SSF51735">
    <property type="entry name" value="NAD(P)-binding Rossmann-fold domains"/>
    <property type="match status" value="1"/>
</dbReference>
<dbReference type="EMBL" id="SDMR01000008">
    <property type="protein sequence ID" value="TBT94945.1"/>
    <property type="molecule type" value="Genomic_DNA"/>
</dbReference>
<evidence type="ECO:0000256" key="10">
    <source>
        <dbReference type="ARBA" id="ARBA00048793"/>
    </source>
</evidence>
<sequence>MKILVLGAGAIGSYIGGSLAARGEDVTFVERPEVAEVIARRGLILHRGAYTRTENRLAVFTSNADALAAGPYDVCVFALKSFDTEAAVDALIATGHEVPPILSLQNGVDNEPLIAAKLGADRVIAGTVCSAVAKPGIGEIIEETHRGLGIAEGHELSGRLAASLDHAGLGARLYPHAGPMKWSKLLTNLTGNATSAILDMGVGDLFSDKRLYAVEVAVLRECLAVMDALGFAPVDLPGTPVRLLALATKVPRMIAQPVLVKALGSGRGDKMPSFHVDLYGGRGRTEVHWLNGAVVRHGAEVGVPTPVNAVLTETLESLTEGRIALDTFKKNPDSLLRLLP</sequence>
<reference evidence="14 15" key="1">
    <citation type="submission" date="2019-01" db="EMBL/GenBank/DDBJ databases">
        <title>Lactibacter flavus gen. nov., sp. nov., a novel bacterium of the family Propionibacteriaceae isolated from raw milk and dairy products.</title>
        <authorList>
            <person name="Huptas C."/>
            <person name="Wenning M."/>
            <person name="Breitenwieser F."/>
            <person name="Doll E."/>
            <person name="Von Neubeck M."/>
            <person name="Busse H.-J."/>
            <person name="Scherer S."/>
        </authorList>
    </citation>
    <scope>NUCLEOTIDE SEQUENCE [LARGE SCALE GENOMIC DNA]</scope>
    <source>
        <strain evidence="14 15">DSM 22130</strain>
    </source>
</reference>
<keyword evidence="6 11" id="KW-0566">Pantothenate biosynthesis</keyword>
<dbReference type="InterPro" id="IPR050838">
    <property type="entry name" value="Ketopantoate_reductase"/>
</dbReference>
<dbReference type="InterPro" id="IPR013328">
    <property type="entry name" value="6PGD_dom2"/>
</dbReference>
<dbReference type="GO" id="GO:0005737">
    <property type="term" value="C:cytoplasm"/>
    <property type="evidence" value="ECO:0007669"/>
    <property type="project" value="TreeGrafter"/>
</dbReference>
<dbReference type="PANTHER" id="PTHR43765:SF2">
    <property type="entry name" value="2-DEHYDROPANTOATE 2-REDUCTASE"/>
    <property type="match status" value="1"/>
</dbReference>
<comment type="pathway">
    <text evidence="2 11">Cofactor biosynthesis; (R)-pantothenate biosynthesis; (R)-pantoate from 3-methyl-2-oxobutanoate: step 2/2.</text>
</comment>
<keyword evidence="8 11" id="KW-0560">Oxidoreductase</keyword>
<comment type="catalytic activity">
    <reaction evidence="10 11">
        <text>(R)-pantoate + NADP(+) = 2-dehydropantoate + NADPH + H(+)</text>
        <dbReference type="Rhea" id="RHEA:16233"/>
        <dbReference type="ChEBI" id="CHEBI:11561"/>
        <dbReference type="ChEBI" id="CHEBI:15378"/>
        <dbReference type="ChEBI" id="CHEBI:15980"/>
        <dbReference type="ChEBI" id="CHEBI:57783"/>
        <dbReference type="ChEBI" id="CHEBI:58349"/>
        <dbReference type="EC" id="1.1.1.169"/>
    </reaction>
</comment>
<dbReference type="Gene3D" id="3.40.50.720">
    <property type="entry name" value="NAD(P)-binding Rossmann-like Domain"/>
    <property type="match status" value="1"/>
</dbReference>
<dbReference type="GO" id="GO:0015940">
    <property type="term" value="P:pantothenate biosynthetic process"/>
    <property type="evidence" value="ECO:0007669"/>
    <property type="project" value="UniProtKB-UniPathway"/>
</dbReference>
<keyword evidence="7 11" id="KW-0521">NADP</keyword>
<dbReference type="PANTHER" id="PTHR43765">
    <property type="entry name" value="2-DEHYDROPANTOATE 2-REDUCTASE-RELATED"/>
    <property type="match status" value="1"/>
</dbReference>
<evidence type="ECO:0000256" key="11">
    <source>
        <dbReference type="RuleBase" id="RU362068"/>
    </source>
</evidence>
<dbReference type="GO" id="GO:0008677">
    <property type="term" value="F:2-dehydropantoate 2-reductase activity"/>
    <property type="evidence" value="ECO:0007669"/>
    <property type="project" value="UniProtKB-EC"/>
</dbReference>
<name>A0A4Q9KL62_PROTD</name>
<evidence type="ECO:0000256" key="9">
    <source>
        <dbReference type="ARBA" id="ARBA00032024"/>
    </source>
</evidence>
<evidence type="ECO:0000256" key="2">
    <source>
        <dbReference type="ARBA" id="ARBA00004994"/>
    </source>
</evidence>
<dbReference type="InterPro" id="IPR036291">
    <property type="entry name" value="NAD(P)-bd_dom_sf"/>
</dbReference>
<comment type="function">
    <text evidence="1 11">Catalyzes the NADPH-dependent reduction of ketopantoate into pantoic acid.</text>
</comment>
<evidence type="ECO:0000313" key="15">
    <source>
        <dbReference type="Proteomes" id="UP000291933"/>
    </source>
</evidence>
<evidence type="ECO:0000256" key="4">
    <source>
        <dbReference type="ARBA" id="ARBA00013014"/>
    </source>
</evidence>
<dbReference type="NCBIfam" id="TIGR00745">
    <property type="entry name" value="apbA_panE"/>
    <property type="match status" value="1"/>
</dbReference>
<evidence type="ECO:0000259" key="13">
    <source>
        <dbReference type="Pfam" id="PF08546"/>
    </source>
</evidence>
<organism evidence="14 15">
    <name type="scientific">Propioniciclava tarda</name>
    <dbReference type="NCBI Taxonomy" id="433330"/>
    <lineage>
        <taxon>Bacteria</taxon>
        <taxon>Bacillati</taxon>
        <taxon>Actinomycetota</taxon>
        <taxon>Actinomycetes</taxon>
        <taxon>Propionibacteriales</taxon>
        <taxon>Propionibacteriaceae</taxon>
        <taxon>Propioniciclava</taxon>
    </lineage>
</organism>
<dbReference type="Proteomes" id="UP000291933">
    <property type="component" value="Unassembled WGS sequence"/>
</dbReference>
<dbReference type="OrthoDB" id="9796561at2"/>
<dbReference type="Gene3D" id="1.10.1040.10">
    <property type="entry name" value="N-(1-d-carboxylethyl)-l-norvaline Dehydrogenase, domain 2"/>
    <property type="match status" value="1"/>
</dbReference>
<evidence type="ECO:0000256" key="6">
    <source>
        <dbReference type="ARBA" id="ARBA00022655"/>
    </source>
</evidence>
<proteinExistence type="inferred from homology"/>
<dbReference type="Pfam" id="PF08546">
    <property type="entry name" value="ApbA_C"/>
    <property type="match status" value="1"/>
</dbReference>
<evidence type="ECO:0000256" key="5">
    <source>
        <dbReference type="ARBA" id="ARBA00019465"/>
    </source>
</evidence>
<dbReference type="UniPathway" id="UPA00028">
    <property type="reaction ID" value="UER00004"/>
</dbReference>
<feature type="domain" description="Ketopantoate reductase C-terminal" evidence="13">
    <location>
        <begin position="180"/>
        <end position="316"/>
    </location>
</feature>
<evidence type="ECO:0000259" key="12">
    <source>
        <dbReference type="Pfam" id="PF02558"/>
    </source>
</evidence>
<evidence type="ECO:0000256" key="7">
    <source>
        <dbReference type="ARBA" id="ARBA00022857"/>
    </source>
</evidence>
<gene>
    <name evidence="14" type="ORF">ET996_07985</name>
</gene>
<dbReference type="InterPro" id="IPR008927">
    <property type="entry name" value="6-PGluconate_DH-like_C_sf"/>
</dbReference>
<dbReference type="InterPro" id="IPR013332">
    <property type="entry name" value="KPR_N"/>
</dbReference>